<dbReference type="EMBL" id="JAERRC010000037">
    <property type="protein sequence ID" value="MBL0706925.1"/>
    <property type="molecule type" value="Genomic_DNA"/>
</dbReference>
<feature type="transmembrane region" description="Helical" evidence="1">
    <location>
        <begin position="121"/>
        <end position="149"/>
    </location>
</feature>
<sequence>MTDSPNRLRAPASALQAVAGASTAVALGDLIALTNVDQTQGASFQIAGPLVALAAWIAAIVAARPKLVGLFASFIVAVLYAVLSSDSAASFIFLGFVYPPLLIAVIEPRRLVSVGTLIPRLVLLAILGLFLGISMGFIPYPAALLVVIAPWISSRGSRAAIATNRGLSLAFACAVASMGAFSSRAVVSGTAGLFALICALAISRRPEDGDEVGQRPGRLRRPRL</sequence>
<feature type="transmembrane region" description="Helical" evidence="1">
    <location>
        <begin position="169"/>
        <end position="202"/>
    </location>
</feature>
<accession>A0ABS1K5K0</accession>
<organism evidence="2 3">
    <name type="scientific">Sinomonas cellulolyticus</name>
    <dbReference type="NCBI Taxonomy" id="2801916"/>
    <lineage>
        <taxon>Bacteria</taxon>
        <taxon>Bacillati</taxon>
        <taxon>Actinomycetota</taxon>
        <taxon>Actinomycetes</taxon>
        <taxon>Micrococcales</taxon>
        <taxon>Micrococcaceae</taxon>
        <taxon>Sinomonas</taxon>
    </lineage>
</organism>
<keyword evidence="1" id="KW-1133">Transmembrane helix</keyword>
<keyword evidence="1" id="KW-0812">Transmembrane</keyword>
<protein>
    <submittedName>
        <fullName evidence="2">Uncharacterized protein</fullName>
    </submittedName>
</protein>
<dbReference type="RefSeq" id="WP_189695387.1">
    <property type="nucleotide sequence ID" value="NZ_BNCM01000035.1"/>
</dbReference>
<name>A0ABS1K5K0_9MICC</name>
<evidence type="ECO:0000313" key="2">
    <source>
        <dbReference type="EMBL" id="MBL0706925.1"/>
    </source>
</evidence>
<dbReference type="Proteomes" id="UP000639051">
    <property type="component" value="Unassembled WGS sequence"/>
</dbReference>
<feature type="transmembrane region" description="Helical" evidence="1">
    <location>
        <begin position="89"/>
        <end position="109"/>
    </location>
</feature>
<feature type="transmembrane region" description="Helical" evidence="1">
    <location>
        <begin position="67"/>
        <end position="83"/>
    </location>
</feature>
<evidence type="ECO:0000313" key="3">
    <source>
        <dbReference type="Proteomes" id="UP000639051"/>
    </source>
</evidence>
<comment type="caution">
    <text evidence="2">The sequence shown here is derived from an EMBL/GenBank/DDBJ whole genome shotgun (WGS) entry which is preliminary data.</text>
</comment>
<keyword evidence="3" id="KW-1185">Reference proteome</keyword>
<gene>
    <name evidence="2" type="ORF">JJE72_15625</name>
</gene>
<keyword evidence="1" id="KW-0472">Membrane</keyword>
<proteinExistence type="predicted"/>
<reference evidence="2 3" key="1">
    <citation type="submission" date="2021-01" db="EMBL/GenBank/DDBJ databases">
        <title>Genome public.</title>
        <authorList>
            <person name="Liu C."/>
            <person name="Sun Q."/>
        </authorList>
    </citation>
    <scope>NUCLEOTIDE SEQUENCE [LARGE SCALE GENOMIC DNA]</scope>
    <source>
        <strain evidence="2 3">JC656</strain>
    </source>
</reference>
<evidence type="ECO:0000256" key="1">
    <source>
        <dbReference type="SAM" id="Phobius"/>
    </source>
</evidence>
<feature type="transmembrane region" description="Helical" evidence="1">
    <location>
        <begin position="42"/>
        <end position="62"/>
    </location>
</feature>